<keyword evidence="1" id="KW-0812">Transmembrane</keyword>
<dbReference type="Proteomes" id="UP000199352">
    <property type="component" value="Unassembled WGS sequence"/>
</dbReference>
<keyword evidence="1" id="KW-1133">Transmembrane helix</keyword>
<feature type="transmembrane region" description="Helical" evidence="1">
    <location>
        <begin position="163"/>
        <end position="187"/>
    </location>
</feature>
<name>A0A1H9F7V1_9PSEU</name>
<dbReference type="AlphaFoldDB" id="A0A1H9F7V1"/>
<feature type="transmembrane region" description="Helical" evidence="1">
    <location>
        <begin position="202"/>
        <end position="221"/>
    </location>
</feature>
<evidence type="ECO:0000313" key="2">
    <source>
        <dbReference type="EMBL" id="SEQ33358.1"/>
    </source>
</evidence>
<sequence>MRLLLRYITSDPTNPHPETSADEVKRVLSELGWLPTDAGFAAAKLAEIIEHLPGTIRAQVAGAEPILISTRPGTWGIVSHENSRRLHIRLLHDDLQTLREEAEDVVRQFPEAFHVAFRRDLGFEADVVIRRFDSEERMVAGKVQDVRDYGFWRYLKRVRRREFLTMTTLFVLTSLSVASSVLIFSLWSSHAFDYWRGYLDRGATAFLTATLTILITMILEYRAWSNLRVRIKWAFE</sequence>
<keyword evidence="1" id="KW-0472">Membrane</keyword>
<reference evidence="3" key="1">
    <citation type="submission" date="2016-10" db="EMBL/GenBank/DDBJ databases">
        <authorList>
            <person name="Varghese N."/>
            <person name="Submissions S."/>
        </authorList>
    </citation>
    <scope>NUCLEOTIDE SEQUENCE [LARGE SCALE GENOMIC DNA]</scope>
    <source>
        <strain evidence="3">CGMCC 4.3525</strain>
    </source>
</reference>
<protein>
    <submittedName>
        <fullName evidence="2">Uncharacterized protein</fullName>
    </submittedName>
</protein>
<dbReference type="STRING" id="402600.SAMN05216188_102798"/>
<evidence type="ECO:0000313" key="3">
    <source>
        <dbReference type="Proteomes" id="UP000199352"/>
    </source>
</evidence>
<accession>A0A1H9F7V1</accession>
<keyword evidence="3" id="KW-1185">Reference proteome</keyword>
<proteinExistence type="predicted"/>
<dbReference type="EMBL" id="FOFR01000002">
    <property type="protein sequence ID" value="SEQ33358.1"/>
    <property type="molecule type" value="Genomic_DNA"/>
</dbReference>
<evidence type="ECO:0000256" key="1">
    <source>
        <dbReference type="SAM" id="Phobius"/>
    </source>
</evidence>
<gene>
    <name evidence="2" type="ORF">SAMN05216188_102798</name>
</gene>
<organism evidence="2 3">
    <name type="scientific">Lentzea xinjiangensis</name>
    <dbReference type="NCBI Taxonomy" id="402600"/>
    <lineage>
        <taxon>Bacteria</taxon>
        <taxon>Bacillati</taxon>
        <taxon>Actinomycetota</taxon>
        <taxon>Actinomycetes</taxon>
        <taxon>Pseudonocardiales</taxon>
        <taxon>Pseudonocardiaceae</taxon>
        <taxon>Lentzea</taxon>
    </lineage>
</organism>